<dbReference type="EMBL" id="CM037027">
    <property type="protein sequence ID" value="KAH7658066.1"/>
    <property type="molecule type" value="Genomic_DNA"/>
</dbReference>
<protein>
    <submittedName>
        <fullName evidence="1">TPR-like protein</fullName>
    </submittedName>
</protein>
<accession>A0ACB7UCN2</accession>
<evidence type="ECO:0000313" key="1">
    <source>
        <dbReference type="EMBL" id="KAH7658066.1"/>
    </source>
</evidence>
<reference evidence="2" key="1">
    <citation type="journal article" date="2022" name="Nat. Commun.">
        <title>Chromosome evolution and the genetic basis of agronomically important traits in greater yam.</title>
        <authorList>
            <person name="Bredeson J.V."/>
            <person name="Lyons J.B."/>
            <person name="Oniyinde I.O."/>
            <person name="Okereke N.R."/>
            <person name="Kolade O."/>
            <person name="Nnabue I."/>
            <person name="Nwadili C.O."/>
            <person name="Hribova E."/>
            <person name="Parker M."/>
            <person name="Nwogha J."/>
            <person name="Shu S."/>
            <person name="Carlson J."/>
            <person name="Kariba R."/>
            <person name="Muthemba S."/>
            <person name="Knop K."/>
            <person name="Barton G.J."/>
            <person name="Sherwood A.V."/>
            <person name="Lopez-Montes A."/>
            <person name="Asiedu R."/>
            <person name="Jamnadass R."/>
            <person name="Muchugi A."/>
            <person name="Goodstein D."/>
            <person name="Egesi C.N."/>
            <person name="Featherston J."/>
            <person name="Asfaw A."/>
            <person name="Simpson G.G."/>
            <person name="Dolezel J."/>
            <person name="Hendre P.S."/>
            <person name="Van Deynze A."/>
            <person name="Kumar P.L."/>
            <person name="Obidiegwu J.E."/>
            <person name="Bhattacharjee R."/>
            <person name="Rokhsar D.S."/>
        </authorList>
    </citation>
    <scope>NUCLEOTIDE SEQUENCE [LARGE SCALE GENOMIC DNA]</scope>
    <source>
        <strain evidence="2">cv. TDa95/00328</strain>
    </source>
</reference>
<comment type="caution">
    <text evidence="1">The sequence shown here is derived from an EMBL/GenBank/DDBJ whole genome shotgun (WGS) entry which is preliminary data.</text>
</comment>
<proteinExistence type="predicted"/>
<sequence length="273" mass="31230">MTTQRKDSMGEAATNSHLKMEKEPCSILQASGWTNNAIRIGGAIVHGLAASGPLIFSCVCLFLAYKNREKRSKFLPRSLSLAALHSGKVTLNNILASAEVRHDSSAVNLAFEEFKMLLNSDQIHFTKLQKEATKLEMTGQEDKAVHLLTEAHKKAKSERKSHEAYELEMLLVEMLIYNGHFKDALEKRCLNEKEISDVRRPLYKAIIHILLKNIEQAEEDHNEFLRMQSDFCWIYNITEESPEHDIGHNFAEFKMVVSNMKKDIEHAQKINRH</sequence>
<dbReference type="Proteomes" id="UP000827976">
    <property type="component" value="Chromosome 17"/>
</dbReference>
<organism evidence="1 2">
    <name type="scientific">Dioscorea alata</name>
    <name type="common">Purple yam</name>
    <dbReference type="NCBI Taxonomy" id="55571"/>
    <lineage>
        <taxon>Eukaryota</taxon>
        <taxon>Viridiplantae</taxon>
        <taxon>Streptophyta</taxon>
        <taxon>Embryophyta</taxon>
        <taxon>Tracheophyta</taxon>
        <taxon>Spermatophyta</taxon>
        <taxon>Magnoliopsida</taxon>
        <taxon>Liliopsida</taxon>
        <taxon>Dioscoreales</taxon>
        <taxon>Dioscoreaceae</taxon>
        <taxon>Dioscorea</taxon>
    </lineage>
</organism>
<evidence type="ECO:0000313" key="2">
    <source>
        <dbReference type="Proteomes" id="UP000827976"/>
    </source>
</evidence>
<gene>
    <name evidence="1" type="ORF">IHE45_17G062300</name>
</gene>
<name>A0ACB7UCN2_DIOAL</name>
<keyword evidence="2" id="KW-1185">Reference proteome</keyword>